<comment type="similarity">
    <text evidence="2 6">Belongs to the UDP-glycosyltransferase family.</text>
</comment>
<evidence type="ECO:0000256" key="6">
    <source>
        <dbReference type="RuleBase" id="RU003718"/>
    </source>
</evidence>
<organism evidence="8 9">
    <name type="scientific">Erythroxylum novogranatense</name>
    <dbReference type="NCBI Taxonomy" id="1862640"/>
    <lineage>
        <taxon>Eukaryota</taxon>
        <taxon>Viridiplantae</taxon>
        <taxon>Streptophyta</taxon>
        <taxon>Embryophyta</taxon>
        <taxon>Tracheophyta</taxon>
        <taxon>Spermatophyta</taxon>
        <taxon>Magnoliopsida</taxon>
        <taxon>eudicotyledons</taxon>
        <taxon>Gunneridae</taxon>
        <taxon>Pentapetalae</taxon>
        <taxon>rosids</taxon>
        <taxon>fabids</taxon>
        <taxon>Malpighiales</taxon>
        <taxon>Erythroxylaceae</taxon>
        <taxon>Erythroxylum</taxon>
    </lineage>
</organism>
<gene>
    <name evidence="8" type="ORF">K2173_007328</name>
</gene>
<proteinExistence type="inferred from homology"/>
<sequence length="488" mass="54302">MDVTKTEKPHIAVLASPGLGHVIPLFELAKRLVIDHDCRVSFLAITTNEASAAQDQILRSPTIPYDLDVVNLPFVDVFAVAAPDITVVARLCVIVEESLKSLKSVLIELGKPTAVVIDLFCTQAFDVCSELSIPAYSFFTASTALLTYCLCLPTYDREVEGEYVDLPEPVKVPGCSEIRTEDLLDQVKNRKIDEYKWFFFHVSRLPMASGIFMNTWDDLEPICIKAIKENAFYKQIPTPQVFPVGPLIKQDEPLSDRDVEILSWLDKQPPESVLFISLGSGGTLTMEQLSELAWGLELSQQRFVFVVRNPTQSSASASFFNVGSDVNDPKAYLPEGFSERTRERGLVVPSWASQVAVLKHASTGGFLSHCGWNSTLESLSHAVPMICWPLYAEQRMNATILAEQVGVAIKPKVDSEQTVVGREEIKRVVKLLMEGDEGKIMRQKARKLKESAAKTLKIGGSSYNSFARVVNEWKTWIPGSDSFEDMFK</sequence>
<dbReference type="Pfam" id="PF00201">
    <property type="entry name" value="UDPGT"/>
    <property type="match status" value="1"/>
</dbReference>
<keyword evidence="3 6" id="KW-0328">Glycosyltransferase</keyword>
<dbReference type="FunFam" id="3.40.50.2000:FF:000051">
    <property type="entry name" value="Glycosyltransferase"/>
    <property type="match status" value="1"/>
</dbReference>
<accession>A0AAV8T799</accession>
<comment type="caution">
    <text evidence="8">The sequence shown here is derived from an EMBL/GenBank/DDBJ whole genome shotgun (WGS) entry which is preliminary data.</text>
</comment>
<comment type="pathway">
    <text evidence="1">Pigment biosynthesis; anthocyanin biosynthesis.</text>
</comment>
<keyword evidence="4 6" id="KW-0808">Transferase</keyword>
<dbReference type="SUPFAM" id="SSF53756">
    <property type="entry name" value="UDP-Glycosyltransferase/glycogen phosphorylase"/>
    <property type="match status" value="1"/>
</dbReference>
<dbReference type="EC" id="2.4.1.-" evidence="7"/>
<name>A0AAV8T799_9ROSI</name>
<dbReference type="EMBL" id="JAIWQS010000006">
    <property type="protein sequence ID" value="KAJ8762174.1"/>
    <property type="molecule type" value="Genomic_DNA"/>
</dbReference>
<dbReference type="PROSITE" id="PS00375">
    <property type="entry name" value="UDPGT"/>
    <property type="match status" value="1"/>
</dbReference>
<evidence type="ECO:0000256" key="5">
    <source>
        <dbReference type="ARBA" id="ARBA00047606"/>
    </source>
</evidence>
<dbReference type="AlphaFoldDB" id="A0AAV8T799"/>
<dbReference type="InterPro" id="IPR035595">
    <property type="entry name" value="UDP_glycos_trans_CS"/>
</dbReference>
<evidence type="ECO:0000313" key="9">
    <source>
        <dbReference type="Proteomes" id="UP001159364"/>
    </source>
</evidence>
<evidence type="ECO:0000256" key="7">
    <source>
        <dbReference type="RuleBase" id="RU362057"/>
    </source>
</evidence>
<dbReference type="Proteomes" id="UP001159364">
    <property type="component" value="Linkage Group LG06"/>
</dbReference>
<dbReference type="PANTHER" id="PTHR48046:SF4">
    <property type="entry name" value="GLYCOSYLTRANSFERASE"/>
    <property type="match status" value="1"/>
</dbReference>
<evidence type="ECO:0000256" key="3">
    <source>
        <dbReference type="ARBA" id="ARBA00022676"/>
    </source>
</evidence>
<keyword evidence="9" id="KW-1185">Reference proteome</keyword>
<dbReference type="GO" id="GO:0047213">
    <property type="term" value="F:anthocyanidin 3-O-glucosyltransferase activity"/>
    <property type="evidence" value="ECO:0007669"/>
    <property type="project" value="UniProtKB-EC"/>
</dbReference>
<dbReference type="PANTHER" id="PTHR48046">
    <property type="entry name" value="UDP-GLYCOSYLTRANSFERASE 72E1"/>
    <property type="match status" value="1"/>
</dbReference>
<protein>
    <recommendedName>
        <fullName evidence="7">Glycosyltransferase</fullName>
        <ecNumber evidence="7">2.4.1.-</ecNumber>
    </recommendedName>
</protein>
<comment type="catalytic activity">
    <reaction evidence="5">
        <text>an anthocyanidin + UDP-alpha-D-glucose + H(+) = an anthocyanidin 3-O-beta-D-glucoside + UDP</text>
        <dbReference type="Rhea" id="RHEA:20093"/>
        <dbReference type="ChEBI" id="CHEBI:15378"/>
        <dbReference type="ChEBI" id="CHEBI:16307"/>
        <dbReference type="ChEBI" id="CHEBI:58223"/>
        <dbReference type="ChEBI" id="CHEBI:58885"/>
        <dbReference type="ChEBI" id="CHEBI:143576"/>
        <dbReference type="EC" id="2.4.1.115"/>
    </reaction>
</comment>
<evidence type="ECO:0000256" key="1">
    <source>
        <dbReference type="ARBA" id="ARBA00004935"/>
    </source>
</evidence>
<dbReference type="InterPro" id="IPR002213">
    <property type="entry name" value="UDP_glucos_trans"/>
</dbReference>
<evidence type="ECO:0000256" key="4">
    <source>
        <dbReference type="ARBA" id="ARBA00022679"/>
    </source>
</evidence>
<evidence type="ECO:0000313" key="8">
    <source>
        <dbReference type="EMBL" id="KAJ8762174.1"/>
    </source>
</evidence>
<evidence type="ECO:0000256" key="2">
    <source>
        <dbReference type="ARBA" id="ARBA00009995"/>
    </source>
</evidence>
<dbReference type="CDD" id="cd03784">
    <property type="entry name" value="GT1_Gtf-like"/>
    <property type="match status" value="1"/>
</dbReference>
<reference evidence="8 9" key="1">
    <citation type="submission" date="2021-09" db="EMBL/GenBank/DDBJ databases">
        <title>Genomic insights and catalytic innovation underlie evolution of tropane alkaloids biosynthesis.</title>
        <authorList>
            <person name="Wang Y.-J."/>
            <person name="Tian T."/>
            <person name="Huang J.-P."/>
            <person name="Huang S.-X."/>
        </authorList>
    </citation>
    <scope>NUCLEOTIDE SEQUENCE [LARGE SCALE GENOMIC DNA]</scope>
    <source>
        <strain evidence="8">KIB-2018</strain>
        <tissue evidence="8">Leaf</tissue>
    </source>
</reference>
<dbReference type="Gene3D" id="3.40.50.2000">
    <property type="entry name" value="Glycogen Phosphorylase B"/>
    <property type="match status" value="2"/>
</dbReference>